<evidence type="ECO:0000256" key="8">
    <source>
        <dbReference type="PIRSR" id="PIRSR016262-1"/>
    </source>
</evidence>
<dbReference type="GO" id="GO:0033819">
    <property type="term" value="F:lipoyl(octanoyl) transferase activity"/>
    <property type="evidence" value="ECO:0007669"/>
    <property type="project" value="UniProtKB-EC"/>
</dbReference>
<comment type="pathway">
    <text evidence="1 6 7">Protein modification; protein lipoylation via endogenous pathway; protein N(6)-(lipoyl)lysine from octanoyl-[acyl-carrier-protein]: step 1/2.</text>
</comment>
<keyword evidence="3 6" id="KW-0808">Transferase</keyword>
<comment type="miscellaneous">
    <text evidence="6">In the reaction, the free carboxyl group of octanoic acid is attached via an amide linkage to the epsilon-amino group of a specific lysine residue of lipoyl domains of lipoate-dependent enzymes.</text>
</comment>
<evidence type="ECO:0000256" key="7">
    <source>
        <dbReference type="PIRNR" id="PIRNR016262"/>
    </source>
</evidence>
<comment type="similarity">
    <text evidence="6 7">Belongs to the LipB family.</text>
</comment>
<dbReference type="Gene3D" id="3.30.930.10">
    <property type="entry name" value="Bira Bifunctional Protein, Domain 2"/>
    <property type="match status" value="1"/>
</dbReference>
<dbReference type="GO" id="GO:0005737">
    <property type="term" value="C:cytoplasm"/>
    <property type="evidence" value="ECO:0007669"/>
    <property type="project" value="UniProtKB-SubCell"/>
</dbReference>
<feature type="domain" description="BPL/LPL catalytic" evidence="12">
    <location>
        <begin position="67"/>
        <end position="242"/>
    </location>
</feature>
<dbReference type="Proteomes" id="UP000548632">
    <property type="component" value="Unassembled WGS sequence"/>
</dbReference>
<evidence type="ECO:0000256" key="9">
    <source>
        <dbReference type="PIRSR" id="PIRSR016262-2"/>
    </source>
</evidence>
<keyword evidence="14" id="KW-1185">Reference proteome</keyword>
<feature type="binding site" evidence="6 9">
    <location>
        <begin position="106"/>
        <end position="113"/>
    </location>
    <ligand>
        <name>substrate</name>
    </ligand>
</feature>
<evidence type="ECO:0000313" key="14">
    <source>
        <dbReference type="Proteomes" id="UP000548632"/>
    </source>
</evidence>
<evidence type="ECO:0000256" key="5">
    <source>
        <dbReference type="ARBA" id="ARBA00024732"/>
    </source>
</evidence>
<comment type="catalytic activity">
    <reaction evidence="6 7">
        <text>octanoyl-[ACP] + L-lysyl-[protein] = N(6)-octanoyl-L-lysyl-[protein] + holo-[ACP] + H(+)</text>
        <dbReference type="Rhea" id="RHEA:17665"/>
        <dbReference type="Rhea" id="RHEA-COMP:9636"/>
        <dbReference type="Rhea" id="RHEA-COMP:9685"/>
        <dbReference type="Rhea" id="RHEA-COMP:9752"/>
        <dbReference type="Rhea" id="RHEA-COMP:9928"/>
        <dbReference type="ChEBI" id="CHEBI:15378"/>
        <dbReference type="ChEBI" id="CHEBI:29969"/>
        <dbReference type="ChEBI" id="CHEBI:64479"/>
        <dbReference type="ChEBI" id="CHEBI:78463"/>
        <dbReference type="ChEBI" id="CHEBI:78809"/>
        <dbReference type="EC" id="2.3.1.181"/>
    </reaction>
</comment>
<dbReference type="PIRSF" id="PIRSF016262">
    <property type="entry name" value="LPLase"/>
    <property type="match status" value="1"/>
</dbReference>
<dbReference type="InterPro" id="IPR004143">
    <property type="entry name" value="BPL_LPL_catalytic"/>
</dbReference>
<evidence type="ECO:0000313" key="13">
    <source>
        <dbReference type="EMBL" id="MBB1125698.1"/>
    </source>
</evidence>
<feature type="binding site" evidence="6 9">
    <location>
        <begin position="186"/>
        <end position="188"/>
    </location>
    <ligand>
        <name>substrate</name>
    </ligand>
</feature>
<evidence type="ECO:0000259" key="12">
    <source>
        <dbReference type="PROSITE" id="PS51733"/>
    </source>
</evidence>
<dbReference type="CDD" id="cd16444">
    <property type="entry name" value="LipB"/>
    <property type="match status" value="1"/>
</dbReference>
<comment type="function">
    <text evidence="5 6 7">Catalyzes the transfer of endogenously produced octanoic acid from octanoyl-acyl-carrier-protein onto the lipoyl domains of lipoate-dependent enzymes. Lipoyl-ACP can also act as a substrate although octanoyl-ACP is likely to be the physiological substrate.</text>
</comment>
<dbReference type="NCBIfam" id="TIGR00214">
    <property type="entry name" value="lipB"/>
    <property type="match status" value="1"/>
</dbReference>
<dbReference type="HAMAP" id="MF_00013">
    <property type="entry name" value="LipB"/>
    <property type="match status" value="1"/>
</dbReference>
<evidence type="ECO:0000256" key="4">
    <source>
        <dbReference type="ARBA" id="ARBA00023315"/>
    </source>
</evidence>
<evidence type="ECO:0000256" key="6">
    <source>
        <dbReference type="HAMAP-Rule" id="MF_00013"/>
    </source>
</evidence>
<accession>A0A839HEM3</accession>
<dbReference type="PANTHER" id="PTHR10993:SF7">
    <property type="entry name" value="LIPOYLTRANSFERASE 2, MITOCHONDRIAL-RELATED"/>
    <property type="match status" value="1"/>
</dbReference>
<dbReference type="PROSITE" id="PS01313">
    <property type="entry name" value="LIPB"/>
    <property type="match status" value="1"/>
</dbReference>
<dbReference type="AlphaFoldDB" id="A0A839HEM3"/>
<evidence type="ECO:0000256" key="2">
    <source>
        <dbReference type="ARBA" id="ARBA00022490"/>
    </source>
</evidence>
<reference evidence="13 14" key="1">
    <citation type="journal article" date="2020" name="Arch. Microbiol.">
        <title>The genome sequence of the giant phototrophic gammaproteobacterium Thiospirillum jenense gives insight into its physiological properties and phylogenetic relationships.</title>
        <authorList>
            <person name="Imhoff J.F."/>
            <person name="Meyer T.E."/>
            <person name="Kyndt J.A."/>
        </authorList>
    </citation>
    <scope>NUCLEOTIDE SEQUENCE [LARGE SCALE GENOMIC DNA]</scope>
    <source>
        <strain evidence="13 14">DSM 216</strain>
    </source>
</reference>
<dbReference type="UniPathway" id="UPA00538">
    <property type="reaction ID" value="UER00592"/>
</dbReference>
<dbReference type="EC" id="2.3.1.181" evidence="6 7"/>
<comment type="caution">
    <text evidence="13">The sequence shown here is derived from an EMBL/GenBank/DDBJ whole genome shotgun (WGS) entry which is preliminary data.</text>
</comment>
<sequence length="246" mass="27394">MAGRDGGHSRHQPGATGRNLHRSQRPRVHCLYTVTKPPRLLHLRHLGRCDYLSTWQAMQAFTAARDLDSVDELWLLEHPPVFTLGQAGILEHVRHAGEIPVIRTDRGGQVTYHGPGQLVCYLLLDLRRAGLGVRQVVQLLEQAVILLLAELGITADRREQAPGVYVNGAKIAALGLRVRRGCSYHGLALNLNMDLMPFTRINPCGYSDLQVTQLSNCGVIYQRSAIEQRLSELFAELLGLQLLECE</sequence>
<dbReference type="InterPro" id="IPR045864">
    <property type="entry name" value="aa-tRNA-synth_II/BPL/LPL"/>
</dbReference>
<dbReference type="PANTHER" id="PTHR10993">
    <property type="entry name" value="OCTANOYLTRANSFERASE"/>
    <property type="match status" value="1"/>
</dbReference>
<evidence type="ECO:0000256" key="10">
    <source>
        <dbReference type="PIRSR" id="PIRSR016262-3"/>
    </source>
</evidence>
<evidence type="ECO:0000256" key="1">
    <source>
        <dbReference type="ARBA" id="ARBA00004821"/>
    </source>
</evidence>
<gene>
    <name evidence="6 13" type="primary">lipB</name>
    <name evidence="13" type="ORF">HUK38_05550</name>
</gene>
<keyword evidence="2 6" id="KW-0963">Cytoplasm</keyword>
<feature type="site" description="Lowers pKa of active site Cys" evidence="6 10">
    <location>
        <position position="170"/>
    </location>
</feature>
<proteinExistence type="inferred from homology"/>
<feature type="region of interest" description="Disordered" evidence="11">
    <location>
        <begin position="1"/>
        <end position="22"/>
    </location>
</feature>
<keyword evidence="4 6" id="KW-0012">Acyltransferase</keyword>
<dbReference type="InterPro" id="IPR020605">
    <property type="entry name" value="Octanoyltransferase_CS"/>
</dbReference>
<evidence type="ECO:0000256" key="11">
    <source>
        <dbReference type="SAM" id="MobiDB-lite"/>
    </source>
</evidence>
<dbReference type="NCBIfam" id="NF010922">
    <property type="entry name" value="PRK14342.1"/>
    <property type="match status" value="1"/>
</dbReference>
<comment type="subcellular location">
    <subcellularLocation>
        <location evidence="6">Cytoplasm</location>
    </subcellularLocation>
</comment>
<dbReference type="EMBL" id="JABVCQ010000009">
    <property type="protein sequence ID" value="MBB1125698.1"/>
    <property type="molecule type" value="Genomic_DNA"/>
</dbReference>
<dbReference type="SUPFAM" id="SSF55681">
    <property type="entry name" value="Class II aaRS and biotin synthetases"/>
    <property type="match status" value="1"/>
</dbReference>
<dbReference type="FunFam" id="3.30.930.10:FF:000020">
    <property type="entry name" value="Octanoyltransferase"/>
    <property type="match status" value="1"/>
</dbReference>
<dbReference type="PROSITE" id="PS51733">
    <property type="entry name" value="BPL_LPL_CATALYTIC"/>
    <property type="match status" value="1"/>
</dbReference>
<feature type="active site" description="Acyl-thioester intermediate" evidence="6 8">
    <location>
        <position position="204"/>
    </location>
</feature>
<evidence type="ECO:0000256" key="3">
    <source>
        <dbReference type="ARBA" id="ARBA00022679"/>
    </source>
</evidence>
<dbReference type="GO" id="GO:0009249">
    <property type="term" value="P:protein lipoylation"/>
    <property type="evidence" value="ECO:0007669"/>
    <property type="project" value="InterPro"/>
</dbReference>
<feature type="binding site" evidence="6 9">
    <location>
        <begin position="173"/>
        <end position="175"/>
    </location>
    <ligand>
        <name>substrate</name>
    </ligand>
</feature>
<protein>
    <recommendedName>
        <fullName evidence="6 7">Octanoyltransferase</fullName>
        <ecNumber evidence="6 7">2.3.1.181</ecNumber>
    </recommendedName>
    <alternativeName>
        <fullName evidence="6">Lipoate-protein ligase B</fullName>
    </alternativeName>
    <alternativeName>
        <fullName evidence="6">Lipoyl/octanoyl transferase</fullName>
    </alternativeName>
    <alternativeName>
        <fullName evidence="6">Octanoyl-[acyl-carrier-protein]-protein N-octanoyltransferase</fullName>
    </alternativeName>
</protein>
<dbReference type="Pfam" id="PF21948">
    <property type="entry name" value="LplA-B_cat"/>
    <property type="match status" value="1"/>
</dbReference>
<name>A0A839HEM3_9GAMM</name>
<dbReference type="InterPro" id="IPR000544">
    <property type="entry name" value="Octanoyltransferase"/>
</dbReference>
<organism evidence="13 14">
    <name type="scientific">Thiospirillum jenense</name>
    <dbReference type="NCBI Taxonomy" id="1653858"/>
    <lineage>
        <taxon>Bacteria</taxon>
        <taxon>Pseudomonadati</taxon>
        <taxon>Pseudomonadota</taxon>
        <taxon>Gammaproteobacteria</taxon>
        <taxon>Chromatiales</taxon>
        <taxon>Chromatiaceae</taxon>
        <taxon>Thiospirillum</taxon>
    </lineage>
</organism>